<dbReference type="InterPro" id="IPR052527">
    <property type="entry name" value="Metal_cation-efflux_comp"/>
</dbReference>
<keyword evidence="7" id="KW-1185">Reference proteome</keyword>
<dbReference type="PANTHER" id="PTHR43847:SF1">
    <property type="entry name" value="BLL3993 PROTEIN"/>
    <property type="match status" value="1"/>
</dbReference>
<evidence type="ECO:0000256" key="3">
    <source>
        <dbReference type="ARBA" id="ARBA00022989"/>
    </source>
</evidence>
<feature type="transmembrane region" description="Helical" evidence="5">
    <location>
        <begin position="164"/>
        <end position="192"/>
    </location>
</feature>
<name>A0A7I7SZI2_9MYCO</name>
<organism evidence="6 7">
    <name type="scientific">Mycolicibacterium helvum</name>
    <dbReference type="NCBI Taxonomy" id="1534349"/>
    <lineage>
        <taxon>Bacteria</taxon>
        <taxon>Bacillati</taxon>
        <taxon>Actinomycetota</taxon>
        <taxon>Actinomycetes</taxon>
        <taxon>Mycobacteriales</taxon>
        <taxon>Mycobacteriaceae</taxon>
        <taxon>Mycolicibacterium</taxon>
    </lineage>
</organism>
<dbReference type="Proteomes" id="UP000467148">
    <property type="component" value="Chromosome"/>
</dbReference>
<dbReference type="GO" id="GO:0004671">
    <property type="term" value="F:protein C-terminal S-isoprenylcysteine carboxyl O-methyltransferase activity"/>
    <property type="evidence" value="ECO:0007669"/>
    <property type="project" value="InterPro"/>
</dbReference>
<dbReference type="RefSeq" id="WP_163746251.1">
    <property type="nucleotide sequence ID" value="NZ_AP022596.1"/>
</dbReference>
<keyword evidence="4 5" id="KW-0472">Membrane</keyword>
<evidence type="ECO:0000313" key="6">
    <source>
        <dbReference type="EMBL" id="BBY62432.1"/>
    </source>
</evidence>
<dbReference type="InterPro" id="IPR007269">
    <property type="entry name" value="ICMT_MeTrfase"/>
</dbReference>
<evidence type="ECO:0000256" key="2">
    <source>
        <dbReference type="ARBA" id="ARBA00022692"/>
    </source>
</evidence>
<evidence type="ECO:0000256" key="1">
    <source>
        <dbReference type="ARBA" id="ARBA00004141"/>
    </source>
</evidence>
<evidence type="ECO:0000313" key="7">
    <source>
        <dbReference type="Proteomes" id="UP000467148"/>
    </source>
</evidence>
<evidence type="ECO:0000256" key="5">
    <source>
        <dbReference type="SAM" id="Phobius"/>
    </source>
</evidence>
<dbReference type="PANTHER" id="PTHR43847">
    <property type="entry name" value="BLL3993 PROTEIN"/>
    <property type="match status" value="1"/>
</dbReference>
<dbReference type="KEGG" id="mhev:MHEL_06750"/>
<comment type="subcellular location">
    <subcellularLocation>
        <location evidence="1">Membrane</location>
        <topology evidence="1">Multi-pass membrane protein</topology>
    </subcellularLocation>
</comment>
<evidence type="ECO:0008006" key="8">
    <source>
        <dbReference type="Google" id="ProtNLM"/>
    </source>
</evidence>
<proteinExistence type="predicted"/>
<feature type="transmembrane region" description="Helical" evidence="5">
    <location>
        <begin position="102"/>
        <end position="129"/>
    </location>
</feature>
<feature type="transmembrane region" description="Helical" evidence="5">
    <location>
        <begin position="34"/>
        <end position="54"/>
    </location>
</feature>
<sequence length="224" mass="24347">MNAVLRVAALGFGQLLAIGLLLFAPAGTFDYPQAWAFLAVFALTAWLPSIYLQITNPVVLQRRMRSGPIAEGRLVQKIVMIGLYGSLVAICVVSALDHRFGWSAVPVGLCLFGNILVGAGLVVTVVVAIQNTYASTTVQVETDQKVVSSGLYGLVRHPMYTGNVLILVGLPLALGSFWALAFVMPGVAVLAARIHDEERLLGDELDGYREYTQRVRSRLIPYMW</sequence>
<dbReference type="Gene3D" id="1.20.120.1630">
    <property type="match status" value="1"/>
</dbReference>
<dbReference type="AlphaFoldDB" id="A0A7I7SZI2"/>
<reference evidence="6 7" key="1">
    <citation type="journal article" date="2019" name="Emerg. Microbes Infect.">
        <title>Comprehensive subspecies identification of 175 nontuberculous mycobacteria species based on 7547 genomic profiles.</title>
        <authorList>
            <person name="Matsumoto Y."/>
            <person name="Kinjo T."/>
            <person name="Motooka D."/>
            <person name="Nabeya D."/>
            <person name="Jung N."/>
            <person name="Uechi K."/>
            <person name="Horii T."/>
            <person name="Iida T."/>
            <person name="Fujita J."/>
            <person name="Nakamura S."/>
        </authorList>
    </citation>
    <scope>NUCLEOTIDE SEQUENCE [LARGE SCALE GENOMIC DNA]</scope>
    <source>
        <strain evidence="6 7">JCM 30396</strain>
    </source>
</reference>
<gene>
    <name evidence="6" type="ORF">MHEL_06750</name>
</gene>
<feature type="transmembrane region" description="Helical" evidence="5">
    <location>
        <begin position="74"/>
        <end position="96"/>
    </location>
</feature>
<protein>
    <recommendedName>
        <fullName evidence="8">Isoprenylcysteine carboxyl methyltransferase</fullName>
    </recommendedName>
</protein>
<keyword evidence="2 5" id="KW-0812">Transmembrane</keyword>
<dbReference type="Pfam" id="PF04140">
    <property type="entry name" value="ICMT"/>
    <property type="match status" value="1"/>
</dbReference>
<evidence type="ECO:0000256" key="4">
    <source>
        <dbReference type="ARBA" id="ARBA00023136"/>
    </source>
</evidence>
<dbReference type="EMBL" id="AP022596">
    <property type="protein sequence ID" value="BBY62432.1"/>
    <property type="molecule type" value="Genomic_DNA"/>
</dbReference>
<keyword evidence="3 5" id="KW-1133">Transmembrane helix</keyword>
<dbReference type="GO" id="GO:0016020">
    <property type="term" value="C:membrane"/>
    <property type="evidence" value="ECO:0007669"/>
    <property type="project" value="UniProtKB-SubCell"/>
</dbReference>
<feature type="transmembrane region" description="Helical" evidence="5">
    <location>
        <begin position="7"/>
        <end position="28"/>
    </location>
</feature>
<accession>A0A7I7SZI2</accession>